<reference evidence="2 3" key="1">
    <citation type="journal article" date="2020" name="BMC Genomics">
        <title>Intraspecific diversification of the crop wild relative Brassica cretica Lam. using demographic model selection.</title>
        <authorList>
            <person name="Kioukis A."/>
            <person name="Michalopoulou V.A."/>
            <person name="Briers L."/>
            <person name="Pirintsos S."/>
            <person name="Studholme D.J."/>
            <person name="Pavlidis P."/>
            <person name="Sarris P.F."/>
        </authorList>
    </citation>
    <scope>NUCLEOTIDE SEQUENCE [LARGE SCALE GENOMIC DNA]</scope>
    <source>
        <strain evidence="3">cv. PFS-1207/04</strain>
    </source>
</reference>
<evidence type="ECO:0000313" key="3">
    <source>
        <dbReference type="Proteomes" id="UP000266723"/>
    </source>
</evidence>
<feature type="compositionally biased region" description="Basic and acidic residues" evidence="1">
    <location>
        <begin position="350"/>
        <end position="360"/>
    </location>
</feature>
<keyword evidence="3" id="KW-1185">Reference proteome</keyword>
<feature type="region of interest" description="Disordered" evidence="1">
    <location>
        <begin position="159"/>
        <end position="360"/>
    </location>
</feature>
<sequence length="360" mass="39107">MGLVEGCNPSPTISPPQFTCERRGDLSEFVGQVSLVAPSCACLDSLTCLSVFMMRYSLLGSSPEYDRLPEKFFESAQAITAHSHLRWLDLSREWIHRQQVRIARVDWESRLPCVLGPRKSRLPLFTRKQQRLLNKAREMDGVPDLSALLKGKLQLLSKKSTTIDPQGPSNTGGDGASEGGGTSREGASKEGASREGAPIVVDEGVRAETSASGLKKKKRSKKTKGRATDEVPPEESASLDATSEGLAEGRVGALVEAAPDGSPKKRTKWYVEAETRPSTSDTNAADTTLVDVVGEDSGTPENLSEERRKTSSREEGSGDEPVANERSAPDSSARKSSRPEGSLAKKRRIKFPDRVEFSYD</sequence>
<proteinExistence type="predicted"/>
<dbReference type="Proteomes" id="UP000266723">
    <property type="component" value="Unassembled WGS sequence"/>
</dbReference>
<name>A0ABQ7CV64_BRACR</name>
<dbReference type="EMBL" id="QGKV02000759">
    <property type="protein sequence ID" value="KAF3562998.1"/>
    <property type="molecule type" value="Genomic_DNA"/>
</dbReference>
<organism evidence="2 3">
    <name type="scientific">Brassica cretica</name>
    <name type="common">Mustard</name>
    <dbReference type="NCBI Taxonomy" id="69181"/>
    <lineage>
        <taxon>Eukaryota</taxon>
        <taxon>Viridiplantae</taxon>
        <taxon>Streptophyta</taxon>
        <taxon>Embryophyta</taxon>
        <taxon>Tracheophyta</taxon>
        <taxon>Spermatophyta</taxon>
        <taxon>Magnoliopsida</taxon>
        <taxon>eudicotyledons</taxon>
        <taxon>Gunneridae</taxon>
        <taxon>Pentapetalae</taxon>
        <taxon>rosids</taxon>
        <taxon>malvids</taxon>
        <taxon>Brassicales</taxon>
        <taxon>Brassicaceae</taxon>
        <taxon>Brassiceae</taxon>
        <taxon>Brassica</taxon>
    </lineage>
</organism>
<feature type="compositionally biased region" description="Basic residues" evidence="1">
    <location>
        <begin position="214"/>
        <end position="225"/>
    </location>
</feature>
<evidence type="ECO:0000256" key="1">
    <source>
        <dbReference type="SAM" id="MobiDB-lite"/>
    </source>
</evidence>
<feature type="compositionally biased region" description="Gly residues" evidence="1">
    <location>
        <begin position="170"/>
        <end position="183"/>
    </location>
</feature>
<evidence type="ECO:0000313" key="2">
    <source>
        <dbReference type="EMBL" id="KAF3562998.1"/>
    </source>
</evidence>
<gene>
    <name evidence="2" type="ORF">DY000_02018525</name>
</gene>
<accession>A0ABQ7CV64</accession>
<comment type="caution">
    <text evidence="2">The sequence shown here is derived from an EMBL/GenBank/DDBJ whole genome shotgun (WGS) entry which is preliminary data.</text>
</comment>
<protein>
    <submittedName>
        <fullName evidence="2">Uncharacterized protein</fullName>
    </submittedName>
</protein>
<feature type="compositionally biased region" description="Polar residues" evidence="1">
    <location>
        <begin position="276"/>
        <end position="286"/>
    </location>
</feature>
<feature type="compositionally biased region" description="Basic and acidic residues" evidence="1">
    <location>
        <begin position="304"/>
        <end position="316"/>
    </location>
</feature>